<protein>
    <submittedName>
        <fullName evidence="4">Rho gtpase-activating protein 68f</fullName>
    </submittedName>
</protein>
<keyword evidence="5" id="KW-1185">Reference proteome</keyword>
<comment type="caution">
    <text evidence="4">The sequence shown here is derived from an EMBL/GenBank/DDBJ whole genome shotgun (WGS) entry which is preliminary data.</text>
</comment>
<dbReference type="Pfam" id="PF00620">
    <property type="entry name" value="RhoGAP"/>
    <property type="match status" value="1"/>
</dbReference>
<dbReference type="PANTHER" id="PTHR45808">
    <property type="entry name" value="RHO GTPASE-ACTIVATING PROTEIN 68F"/>
    <property type="match status" value="1"/>
</dbReference>
<evidence type="ECO:0000256" key="1">
    <source>
        <dbReference type="SAM" id="Coils"/>
    </source>
</evidence>
<feature type="coiled-coil region" evidence="1">
    <location>
        <begin position="314"/>
        <end position="359"/>
    </location>
</feature>
<dbReference type="SUPFAM" id="SSF48350">
    <property type="entry name" value="GTPase activation domain, GAP"/>
    <property type="match status" value="1"/>
</dbReference>
<evidence type="ECO:0000256" key="2">
    <source>
        <dbReference type="SAM" id="MobiDB-lite"/>
    </source>
</evidence>
<dbReference type="SMART" id="SM00324">
    <property type="entry name" value="RhoGAP"/>
    <property type="match status" value="1"/>
</dbReference>
<dbReference type="Gene3D" id="1.10.555.10">
    <property type="entry name" value="Rho GTPase activation protein"/>
    <property type="match status" value="1"/>
</dbReference>
<name>A0ABQ8XL48_9EUKA</name>
<evidence type="ECO:0000259" key="3">
    <source>
        <dbReference type="PROSITE" id="PS50238"/>
    </source>
</evidence>
<dbReference type="PANTHER" id="PTHR45808:SF2">
    <property type="entry name" value="RHO GTPASE-ACTIVATING PROTEIN 68F"/>
    <property type="match status" value="1"/>
</dbReference>
<evidence type="ECO:0000313" key="5">
    <source>
        <dbReference type="Proteomes" id="UP001150062"/>
    </source>
</evidence>
<proteinExistence type="predicted"/>
<feature type="region of interest" description="Disordered" evidence="2">
    <location>
        <begin position="436"/>
        <end position="470"/>
    </location>
</feature>
<gene>
    <name evidence="4" type="ORF">M0813_04193</name>
</gene>
<accession>A0ABQ8XL48</accession>
<dbReference type="PROSITE" id="PS50238">
    <property type="entry name" value="RHOGAP"/>
    <property type="match status" value="1"/>
</dbReference>
<keyword evidence="1" id="KW-0175">Coiled coil</keyword>
<organism evidence="4 5">
    <name type="scientific">Anaeramoeba flamelloides</name>
    <dbReference type="NCBI Taxonomy" id="1746091"/>
    <lineage>
        <taxon>Eukaryota</taxon>
        <taxon>Metamonada</taxon>
        <taxon>Anaeramoebidae</taxon>
        <taxon>Anaeramoeba</taxon>
    </lineage>
</organism>
<dbReference type="CDD" id="cd00159">
    <property type="entry name" value="RhoGAP"/>
    <property type="match status" value="1"/>
</dbReference>
<dbReference type="Proteomes" id="UP001150062">
    <property type="component" value="Unassembled WGS sequence"/>
</dbReference>
<evidence type="ECO:0000313" key="4">
    <source>
        <dbReference type="EMBL" id="KAJ6233323.1"/>
    </source>
</evidence>
<dbReference type="InterPro" id="IPR000198">
    <property type="entry name" value="RhoGAP_dom"/>
</dbReference>
<reference evidence="4" key="1">
    <citation type="submission" date="2022-08" db="EMBL/GenBank/DDBJ databases">
        <title>Novel sulfate-reducing endosymbionts in the free-living metamonad Anaeramoeba.</title>
        <authorList>
            <person name="Jerlstrom-Hultqvist J."/>
            <person name="Cepicka I."/>
            <person name="Gallot-Lavallee L."/>
            <person name="Salas-Leiva D."/>
            <person name="Curtis B.A."/>
            <person name="Zahonova K."/>
            <person name="Pipaliya S."/>
            <person name="Dacks J."/>
            <person name="Roger A.J."/>
        </authorList>
    </citation>
    <scope>NUCLEOTIDE SEQUENCE</scope>
    <source>
        <strain evidence="4">Schooner1</strain>
    </source>
</reference>
<sequence>MNNNNRLFFQHKLIEIKLNELILNHRTGRFKSVIRKLGKKKNTFGKKISTLIPIHPLVQDCVEIYKKKYATTTVDFTGSSNKEEFDKLVKQFEKGTIVELYDMDPLILLDLLKHYFKSLPEPILTFEQFDSLLGLTKKPEEEQETELFKVLDQLPNQNRILLDYLFRFLKFLLKKTEKNNLTIEILVQIWKPLLLWKKTDLNESEEQQLTQFMKLFIEKNKALDFGTLDHSSKLTLDVIGNIFIDSGNLSAKVDFKKIHFGNPKLDNVLLLHEEIKEIMRKEREQSKTHAKETSGITTKLKKLEEKDLKVEKEYKEQLSIVQEKEKAFNELQEKLNLLKEQHEKELLQQKEKTNKTNQTNLEIKNLTNKTKEKEIKYKKIIEGVKQEIDTLKCDLKWHEQYIKQLSDERTELTILYKKVFYKKKEIEKNIEQLNKFKQENNNENNNNNNDNDDEIEKKDDKNENEEENEKINEIQKEIKSNLEQIQILKDQDKAKQDKLNSQRDQVLLFVNALQQEKIKFEQEQKDFESEVMKLAKQLENPQSTNTTADIMIKTHERLYLSSQKKLTILKQDLEKLQKQL</sequence>
<dbReference type="EMBL" id="JAOAOG010000279">
    <property type="protein sequence ID" value="KAJ6233323.1"/>
    <property type="molecule type" value="Genomic_DNA"/>
</dbReference>
<dbReference type="InterPro" id="IPR008936">
    <property type="entry name" value="Rho_GTPase_activation_prot"/>
</dbReference>
<feature type="domain" description="Rho-GAP" evidence="3">
    <location>
        <begin position="46"/>
        <end position="224"/>
    </location>
</feature>